<dbReference type="SUPFAM" id="SSF52540">
    <property type="entry name" value="P-loop containing nucleoside triphosphate hydrolases"/>
    <property type="match status" value="2"/>
</dbReference>
<keyword evidence="2" id="KW-0808">Transferase</keyword>
<evidence type="ECO:0000256" key="1">
    <source>
        <dbReference type="ARBA" id="ARBA00005842"/>
    </source>
</evidence>
<organism evidence="6 7">
    <name type="scientific">Scleroderma citrinum Foug A</name>
    <dbReference type="NCBI Taxonomy" id="1036808"/>
    <lineage>
        <taxon>Eukaryota</taxon>
        <taxon>Fungi</taxon>
        <taxon>Dikarya</taxon>
        <taxon>Basidiomycota</taxon>
        <taxon>Agaricomycotina</taxon>
        <taxon>Agaricomycetes</taxon>
        <taxon>Agaricomycetidae</taxon>
        <taxon>Boletales</taxon>
        <taxon>Sclerodermatineae</taxon>
        <taxon>Sclerodermataceae</taxon>
        <taxon>Scleroderma</taxon>
    </lineage>
</organism>
<protein>
    <submittedName>
        <fullName evidence="6">Uncharacterized protein</fullName>
    </submittedName>
</protein>
<dbReference type="AlphaFoldDB" id="A0A0C3DRU2"/>
<dbReference type="STRING" id="1036808.A0A0C3DRU2"/>
<proteinExistence type="inferred from homology"/>
<feature type="compositionally biased region" description="Basic residues" evidence="5">
    <location>
        <begin position="464"/>
        <end position="480"/>
    </location>
</feature>
<dbReference type="PANTHER" id="PTHR11088:SF89">
    <property type="entry name" value="TRNA DIMETHYLALLYLTRANSFERASE"/>
    <property type="match status" value="1"/>
</dbReference>
<sequence>MTGPVIAICGTTGVGKSKLGIELALRLSQLQKHETPGHKWRGARIINADSMQVYTGMDVITNKVPREERMGVEHLLMDFKHPGEQYVVGQWVRDAIQAIQETHSRNEIPIVVGGTSYWIQHLLFPNRLSNDDVINLQPGQSSVHPRSPILEGRISHLPLHLLELFTSLPEQPPSAVSHPDDALLLHQLLQTLDEPVAARWHWKDTRKVLRNLQIIKEQGRMPSEIISEQANIALLPRYRTLCFWLYAEPSVLNPRLDDRVDDMIKSGLLEEIRELYKITCSSTALDTYLGAAPEPDERVTDYTLGIYQCIGYKEFREFLTGPGASQATFAEAIEQVKHSTRKYAKRQVSWLRNKLLPVIQSVPAESQLMASLYLLDATVLGDAWPLNVFQPAQTIMNAFLNERELPDPVTLSPLAQTMLVTVNKPVNPTAVLEARRKMVCPICTTNTSKPVMIEEGREWKVHQKTRSHRRLSAKLNRREHRVAPGDGVMQTRDEESESSFVRDTS</sequence>
<dbReference type="Gene3D" id="3.40.50.300">
    <property type="entry name" value="P-loop containing nucleotide triphosphate hydrolases"/>
    <property type="match status" value="1"/>
</dbReference>
<gene>
    <name evidence="6" type="ORF">SCLCIDRAFT_1218392</name>
</gene>
<dbReference type="FunCoup" id="A0A0C3DRU2">
    <property type="interactions" value="492"/>
</dbReference>
<reference evidence="6 7" key="1">
    <citation type="submission" date="2014-04" db="EMBL/GenBank/DDBJ databases">
        <authorList>
            <consortium name="DOE Joint Genome Institute"/>
            <person name="Kuo A."/>
            <person name="Kohler A."/>
            <person name="Nagy L.G."/>
            <person name="Floudas D."/>
            <person name="Copeland A."/>
            <person name="Barry K.W."/>
            <person name="Cichocki N."/>
            <person name="Veneault-Fourrey C."/>
            <person name="LaButti K."/>
            <person name="Lindquist E.A."/>
            <person name="Lipzen A."/>
            <person name="Lundell T."/>
            <person name="Morin E."/>
            <person name="Murat C."/>
            <person name="Sun H."/>
            <person name="Tunlid A."/>
            <person name="Henrissat B."/>
            <person name="Grigoriev I.V."/>
            <person name="Hibbett D.S."/>
            <person name="Martin F."/>
            <person name="Nordberg H.P."/>
            <person name="Cantor M.N."/>
            <person name="Hua S.X."/>
        </authorList>
    </citation>
    <scope>NUCLEOTIDE SEQUENCE [LARGE SCALE GENOMIC DNA]</scope>
    <source>
        <strain evidence="6 7">Foug A</strain>
    </source>
</reference>
<dbReference type="EMBL" id="KN822082">
    <property type="protein sequence ID" value="KIM58701.1"/>
    <property type="molecule type" value="Genomic_DNA"/>
</dbReference>
<evidence type="ECO:0000313" key="7">
    <source>
        <dbReference type="Proteomes" id="UP000053989"/>
    </source>
</evidence>
<dbReference type="GO" id="GO:0005524">
    <property type="term" value="F:ATP binding"/>
    <property type="evidence" value="ECO:0007669"/>
    <property type="project" value="UniProtKB-KW"/>
</dbReference>
<reference evidence="7" key="2">
    <citation type="submission" date="2015-01" db="EMBL/GenBank/DDBJ databases">
        <title>Evolutionary Origins and Diversification of the Mycorrhizal Mutualists.</title>
        <authorList>
            <consortium name="DOE Joint Genome Institute"/>
            <consortium name="Mycorrhizal Genomics Consortium"/>
            <person name="Kohler A."/>
            <person name="Kuo A."/>
            <person name="Nagy L.G."/>
            <person name="Floudas D."/>
            <person name="Copeland A."/>
            <person name="Barry K.W."/>
            <person name="Cichocki N."/>
            <person name="Veneault-Fourrey C."/>
            <person name="LaButti K."/>
            <person name="Lindquist E.A."/>
            <person name="Lipzen A."/>
            <person name="Lundell T."/>
            <person name="Morin E."/>
            <person name="Murat C."/>
            <person name="Riley R."/>
            <person name="Ohm R."/>
            <person name="Sun H."/>
            <person name="Tunlid A."/>
            <person name="Henrissat B."/>
            <person name="Grigoriev I.V."/>
            <person name="Hibbett D.S."/>
            <person name="Martin F."/>
        </authorList>
    </citation>
    <scope>NUCLEOTIDE SEQUENCE [LARGE SCALE GENOMIC DNA]</scope>
    <source>
        <strain evidence="7">Foug A</strain>
    </source>
</reference>
<dbReference type="Proteomes" id="UP000053989">
    <property type="component" value="Unassembled WGS sequence"/>
</dbReference>
<evidence type="ECO:0000256" key="2">
    <source>
        <dbReference type="ARBA" id="ARBA00022679"/>
    </source>
</evidence>
<comment type="similarity">
    <text evidence="1">Belongs to the IPP transferase family.</text>
</comment>
<keyword evidence="4" id="KW-0067">ATP-binding</keyword>
<dbReference type="HOGENOM" id="CLU_032616_2_3_1"/>
<keyword evidence="3" id="KW-0547">Nucleotide-binding</keyword>
<dbReference type="GO" id="GO:0052381">
    <property type="term" value="F:tRNA dimethylallyltransferase activity"/>
    <property type="evidence" value="ECO:0007669"/>
    <property type="project" value="InterPro"/>
</dbReference>
<keyword evidence="7" id="KW-1185">Reference proteome</keyword>
<evidence type="ECO:0000256" key="3">
    <source>
        <dbReference type="ARBA" id="ARBA00022741"/>
    </source>
</evidence>
<name>A0A0C3DRU2_9AGAM</name>
<evidence type="ECO:0000256" key="5">
    <source>
        <dbReference type="SAM" id="MobiDB-lite"/>
    </source>
</evidence>
<dbReference type="InterPro" id="IPR027417">
    <property type="entry name" value="P-loop_NTPase"/>
</dbReference>
<evidence type="ECO:0000256" key="4">
    <source>
        <dbReference type="ARBA" id="ARBA00022840"/>
    </source>
</evidence>
<evidence type="ECO:0000313" key="6">
    <source>
        <dbReference type="EMBL" id="KIM58701.1"/>
    </source>
</evidence>
<dbReference type="InterPro" id="IPR018022">
    <property type="entry name" value="IPT"/>
</dbReference>
<accession>A0A0C3DRU2</accession>
<dbReference type="Pfam" id="PF01715">
    <property type="entry name" value="IPPT"/>
    <property type="match status" value="1"/>
</dbReference>
<dbReference type="HAMAP" id="MF_00185">
    <property type="entry name" value="IPP_trans"/>
    <property type="match status" value="1"/>
</dbReference>
<dbReference type="Gene3D" id="1.10.20.140">
    <property type="match status" value="1"/>
</dbReference>
<dbReference type="OrthoDB" id="775260at2759"/>
<dbReference type="PANTHER" id="PTHR11088">
    <property type="entry name" value="TRNA DIMETHYLALLYLTRANSFERASE"/>
    <property type="match status" value="1"/>
</dbReference>
<dbReference type="InParanoid" id="A0A0C3DRU2"/>
<dbReference type="InterPro" id="IPR039657">
    <property type="entry name" value="Dimethylallyltransferase"/>
</dbReference>
<dbReference type="GO" id="GO:0005739">
    <property type="term" value="C:mitochondrion"/>
    <property type="evidence" value="ECO:0007669"/>
    <property type="project" value="TreeGrafter"/>
</dbReference>
<dbReference type="GO" id="GO:0006400">
    <property type="term" value="P:tRNA modification"/>
    <property type="evidence" value="ECO:0007669"/>
    <property type="project" value="TreeGrafter"/>
</dbReference>
<feature type="region of interest" description="Disordered" evidence="5">
    <location>
        <begin position="464"/>
        <end position="505"/>
    </location>
</feature>
<dbReference type="Gene3D" id="3.30.160.60">
    <property type="entry name" value="Classic Zinc Finger"/>
    <property type="match status" value="1"/>
</dbReference>